<dbReference type="EMBL" id="JAUKUA010000006">
    <property type="protein sequence ID" value="KAK0708301.1"/>
    <property type="molecule type" value="Genomic_DNA"/>
</dbReference>
<sequence>MSVKPWWDRWGWNPCPLLPPSGAMGHPSSLLPSDLSAVSIHSKHPRSSRKRHNHGSHLSCLIQDLGDPNTLKTNTRNALHVWHPLSSPPPVHLKLGRKTRREHDRKSSEQHKNQLFFCIPCTGRKESTKTKTTMGMSKTSPFMSAYFSTQNHAKEETTDRTTKRGSPLSQNPLNPRRTDVQGGRYYAATILYGFSSPSSDIHASGFLPSSLMQP</sequence>
<evidence type="ECO:0000313" key="2">
    <source>
        <dbReference type="EMBL" id="KAK0708301.1"/>
    </source>
</evidence>
<comment type="caution">
    <text evidence="2">The sequence shown here is derived from an EMBL/GenBank/DDBJ whole genome shotgun (WGS) entry which is preliminary data.</text>
</comment>
<dbReference type="AlphaFoldDB" id="A0AA40A2W9"/>
<reference evidence="2" key="1">
    <citation type="submission" date="2023-06" db="EMBL/GenBank/DDBJ databases">
        <title>Genome-scale phylogeny and comparative genomics of the fungal order Sordariales.</title>
        <authorList>
            <consortium name="Lawrence Berkeley National Laboratory"/>
            <person name="Hensen N."/>
            <person name="Bonometti L."/>
            <person name="Westerberg I."/>
            <person name="Brannstrom I.O."/>
            <person name="Guillou S."/>
            <person name="Cros-Aarteil S."/>
            <person name="Calhoun S."/>
            <person name="Haridas S."/>
            <person name="Kuo A."/>
            <person name="Mondo S."/>
            <person name="Pangilinan J."/>
            <person name="Riley R."/>
            <person name="Labutti K."/>
            <person name="Andreopoulos B."/>
            <person name="Lipzen A."/>
            <person name="Chen C."/>
            <person name="Yanf M."/>
            <person name="Daum C."/>
            <person name="Ng V."/>
            <person name="Clum A."/>
            <person name="Steindorff A."/>
            <person name="Ohm R."/>
            <person name="Martin F."/>
            <person name="Silar P."/>
            <person name="Natvig D."/>
            <person name="Lalanne C."/>
            <person name="Gautier V."/>
            <person name="Ament-Velasquez S.L."/>
            <person name="Kruys A."/>
            <person name="Hutchinson M.I."/>
            <person name="Powell A.J."/>
            <person name="Barry K."/>
            <person name="Miller A.N."/>
            <person name="Grigoriev I.V."/>
            <person name="Debuchy R."/>
            <person name="Gladieux P."/>
            <person name="Thoren M.H."/>
            <person name="Johannesson H."/>
        </authorList>
    </citation>
    <scope>NUCLEOTIDE SEQUENCE</scope>
    <source>
        <strain evidence="2">SMH4607-1</strain>
    </source>
</reference>
<evidence type="ECO:0000313" key="3">
    <source>
        <dbReference type="Proteomes" id="UP001172102"/>
    </source>
</evidence>
<feature type="region of interest" description="Disordered" evidence="1">
    <location>
        <begin position="150"/>
        <end position="180"/>
    </location>
</feature>
<name>A0AA40A2W9_9PEZI</name>
<gene>
    <name evidence="2" type="ORF">B0H67DRAFT_336272</name>
</gene>
<proteinExistence type="predicted"/>
<accession>A0AA40A2W9</accession>
<keyword evidence="3" id="KW-1185">Reference proteome</keyword>
<protein>
    <submittedName>
        <fullName evidence="2">Uncharacterized protein</fullName>
    </submittedName>
</protein>
<organism evidence="2 3">
    <name type="scientific">Lasiosphaeris hirsuta</name>
    <dbReference type="NCBI Taxonomy" id="260670"/>
    <lineage>
        <taxon>Eukaryota</taxon>
        <taxon>Fungi</taxon>
        <taxon>Dikarya</taxon>
        <taxon>Ascomycota</taxon>
        <taxon>Pezizomycotina</taxon>
        <taxon>Sordariomycetes</taxon>
        <taxon>Sordariomycetidae</taxon>
        <taxon>Sordariales</taxon>
        <taxon>Lasiosphaeriaceae</taxon>
        <taxon>Lasiosphaeris</taxon>
    </lineage>
</organism>
<feature type="compositionally biased region" description="Basic and acidic residues" evidence="1">
    <location>
        <begin position="152"/>
        <end position="162"/>
    </location>
</feature>
<dbReference type="Proteomes" id="UP001172102">
    <property type="component" value="Unassembled WGS sequence"/>
</dbReference>
<evidence type="ECO:0000256" key="1">
    <source>
        <dbReference type="SAM" id="MobiDB-lite"/>
    </source>
</evidence>